<reference evidence="2" key="1">
    <citation type="journal article" date="2015" name="Genome Announc.">
        <title>Genome sequence of the AIDS-associated pathogen Penicillium marneffei (ATCC18224) and its near taxonomic relative Talaromyces stipitatus (ATCC10500).</title>
        <authorList>
            <person name="Nierman W.C."/>
            <person name="Fedorova-Abrams N.D."/>
            <person name="Andrianopoulos A."/>
        </authorList>
    </citation>
    <scope>NUCLEOTIDE SEQUENCE [LARGE SCALE GENOMIC DNA]</scope>
    <source>
        <strain evidence="2">ATCC 10500 / CBS 375.48 / QM 6759 / NRRL 1006</strain>
    </source>
</reference>
<dbReference type="GeneID" id="8109996"/>
<dbReference type="PhylomeDB" id="B8MI76"/>
<dbReference type="RefSeq" id="XP_002484513.1">
    <property type="nucleotide sequence ID" value="XM_002484468.1"/>
</dbReference>
<proteinExistence type="predicted"/>
<dbReference type="AlphaFoldDB" id="B8MI76"/>
<keyword evidence="2" id="KW-1185">Reference proteome</keyword>
<evidence type="ECO:0000313" key="1">
    <source>
        <dbReference type="EMBL" id="EED14560.1"/>
    </source>
</evidence>
<evidence type="ECO:0000313" key="2">
    <source>
        <dbReference type="Proteomes" id="UP000001745"/>
    </source>
</evidence>
<organism evidence="1 2">
    <name type="scientific">Talaromyces stipitatus (strain ATCC 10500 / CBS 375.48 / QM 6759 / NRRL 1006)</name>
    <name type="common">Penicillium stipitatum</name>
    <dbReference type="NCBI Taxonomy" id="441959"/>
    <lineage>
        <taxon>Eukaryota</taxon>
        <taxon>Fungi</taxon>
        <taxon>Dikarya</taxon>
        <taxon>Ascomycota</taxon>
        <taxon>Pezizomycotina</taxon>
        <taxon>Eurotiomycetes</taxon>
        <taxon>Eurotiomycetidae</taxon>
        <taxon>Eurotiales</taxon>
        <taxon>Trichocomaceae</taxon>
        <taxon>Talaromyces</taxon>
        <taxon>Talaromyces sect. Talaromyces</taxon>
    </lineage>
</organism>
<dbReference type="OrthoDB" id="5289248at2759"/>
<gene>
    <name evidence="1" type="ORF">TSTA_040400</name>
</gene>
<dbReference type="eggNOG" id="ENOG502SNE2">
    <property type="taxonomic scope" value="Eukaryota"/>
</dbReference>
<accession>B8MI76</accession>
<dbReference type="VEuPathDB" id="FungiDB:TSTA_040400"/>
<name>B8MI76_TALSN</name>
<dbReference type="InParanoid" id="B8MI76"/>
<protein>
    <submittedName>
        <fullName evidence="1">Uncharacterized protein</fullName>
    </submittedName>
</protein>
<dbReference type="HOGENOM" id="CLU_059042_2_0_1"/>
<sequence length="202" mass="23714">MLSDTCLRENIRFDRQEFCQILPYFELHTISYTGRRTPSPSMALAILLARLSYPRRVRDLEIFFGRSFGYISTIFNDVLQHLYRRYKRLLEWHPLLTQERCKAYAQILEAQGAIPRGWGCIDGTFRATCRPSKNQRIAYSGYKKRHGFKYQGIITPDGMVLSLIGPFEATFIWRYWISGMSFCPNTISEDWGIICTSNRDKR</sequence>
<dbReference type="STRING" id="441959.B8MI76"/>
<dbReference type="Proteomes" id="UP000001745">
    <property type="component" value="Unassembled WGS sequence"/>
</dbReference>
<dbReference type="EMBL" id="EQ962657">
    <property type="protein sequence ID" value="EED14560.1"/>
    <property type="molecule type" value="Genomic_DNA"/>
</dbReference>